<evidence type="ECO:0000256" key="1">
    <source>
        <dbReference type="SAM" id="SignalP"/>
    </source>
</evidence>
<accession>A0A4U7KKQ0</accession>
<keyword evidence="1" id="KW-0732">Signal</keyword>
<dbReference type="KEGG" id="sgra:EX895_005781"/>
<evidence type="ECO:0000313" key="3">
    <source>
        <dbReference type="Proteomes" id="UP000306050"/>
    </source>
</evidence>
<dbReference type="InterPro" id="IPR017853">
    <property type="entry name" value="GH"/>
</dbReference>
<name>A0A4U7KKQ0_9BASI</name>
<dbReference type="EMBL" id="SRRM01000021">
    <property type="protein sequence ID" value="TKY84701.1"/>
    <property type="molecule type" value="Genomic_DNA"/>
</dbReference>
<comment type="caution">
    <text evidence="2">The sequence shown here is derived from an EMBL/GenBank/DDBJ whole genome shotgun (WGS) entry which is preliminary data.</text>
</comment>
<dbReference type="RefSeq" id="XP_029736686.1">
    <property type="nucleotide sequence ID" value="XM_029886373.1"/>
</dbReference>
<sequence>MKAIQKCVLAIAATAVAVADASPAFVKRASDTTTVHLNQCSGTPQHFAQGVLYGVNGTNPPQSYIVDLGINYLSEGGAQIDAQPSGYAASMASYQRRFEQLLGAYKRMREVGGVTIAKMADLYGADETTSGSFVWPGDNGDWTKWDAFVQQFISDVQANGMTAPYVLQLEPWNEPDVNFGGRDQSQFNELWRRTTVALRSVFGPSTNNYLPIVGPSTGGNPGYNNGWWNSWLSSIQSNGGIAVQPDVYNWHMEGDLPNDPIPPAQALPAYVQQYGLTTGIGVQNNEFGLLEQQVPGWAAWFHARYERLKFNALRGNWAGGAALLDSLAGLLIKNADGSYSETGEYQVYKFYELMTGAPCSTDSGSSIDSYAVGASNDVTALIGSENFSGTWNVNFQNIDQYFGSAAQVKADLVYLPYSNGGPVSGWTTISTQTIAVSNNAATVSFNVDNGRDAYAVRLHT</sequence>
<gene>
    <name evidence="2" type="ORF">EX895_005781</name>
</gene>
<evidence type="ECO:0000313" key="2">
    <source>
        <dbReference type="EMBL" id="TKY84701.1"/>
    </source>
</evidence>
<dbReference type="SUPFAM" id="SSF51445">
    <property type="entry name" value="(Trans)glycosidases"/>
    <property type="match status" value="1"/>
</dbReference>
<dbReference type="Gene3D" id="3.20.20.80">
    <property type="entry name" value="Glycosidases"/>
    <property type="match status" value="1"/>
</dbReference>
<dbReference type="AlphaFoldDB" id="A0A4U7KKQ0"/>
<dbReference type="OrthoDB" id="3445803at2759"/>
<proteinExistence type="predicted"/>
<dbReference type="Proteomes" id="UP000306050">
    <property type="component" value="Chromosome SGRAM_8"/>
</dbReference>
<feature type="signal peptide" evidence="1">
    <location>
        <begin position="1"/>
        <end position="21"/>
    </location>
</feature>
<keyword evidence="3" id="KW-1185">Reference proteome</keyword>
<dbReference type="GeneID" id="40728676"/>
<feature type="chain" id="PRO_5020341980" description="Glycoside hydrolase family 39 protein" evidence="1">
    <location>
        <begin position="22"/>
        <end position="460"/>
    </location>
</feature>
<reference evidence="2 3" key="1">
    <citation type="submission" date="2019-05" db="EMBL/GenBank/DDBJ databases">
        <title>Sporisorium graminicola CBS 10092 draft sequencing and annotation.</title>
        <authorList>
            <person name="Solano-Gonzalez S."/>
            <person name="Caddick M.X."/>
            <person name="Darby A."/>
        </authorList>
    </citation>
    <scope>NUCLEOTIDE SEQUENCE [LARGE SCALE GENOMIC DNA]</scope>
    <source>
        <strain evidence="2 3">CBS 10092</strain>
    </source>
</reference>
<organism evidence="2 3">
    <name type="scientific">Sporisorium graminicola</name>
    <dbReference type="NCBI Taxonomy" id="280036"/>
    <lineage>
        <taxon>Eukaryota</taxon>
        <taxon>Fungi</taxon>
        <taxon>Dikarya</taxon>
        <taxon>Basidiomycota</taxon>
        <taxon>Ustilaginomycotina</taxon>
        <taxon>Ustilaginomycetes</taxon>
        <taxon>Ustilaginales</taxon>
        <taxon>Ustilaginaceae</taxon>
        <taxon>Sporisorium</taxon>
    </lineage>
</organism>
<evidence type="ECO:0008006" key="4">
    <source>
        <dbReference type="Google" id="ProtNLM"/>
    </source>
</evidence>
<protein>
    <recommendedName>
        <fullName evidence="4">Glycoside hydrolase family 39 protein</fullName>
    </recommendedName>
</protein>